<feature type="region of interest" description="Disordered" evidence="5">
    <location>
        <begin position="570"/>
        <end position="615"/>
    </location>
</feature>
<evidence type="ECO:0000259" key="7">
    <source>
        <dbReference type="PROSITE" id="PS50089"/>
    </source>
</evidence>
<dbReference type="AlphaFoldDB" id="A0A200R2D6"/>
<evidence type="ECO:0000313" key="8">
    <source>
        <dbReference type="EMBL" id="OVA16889.1"/>
    </source>
</evidence>
<dbReference type="InterPro" id="IPR058746">
    <property type="entry name" value="Znf_RING-type_Topors"/>
</dbReference>
<dbReference type="EMBL" id="MVGT01000459">
    <property type="protein sequence ID" value="OVA16889.1"/>
    <property type="molecule type" value="Genomic_DNA"/>
</dbReference>
<feature type="compositionally biased region" description="Polar residues" evidence="5">
    <location>
        <begin position="427"/>
        <end position="439"/>
    </location>
</feature>
<evidence type="ECO:0000256" key="5">
    <source>
        <dbReference type="SAM" id="MobiDB-lite"/>
    </source>
</evidence>
<accession>A0A200R2D6</accession>
<feature type="compositionally biased region" description="Acidic residues" evidence="5">
    <location>
        <begin position="50"/>
        <end position="63"/>
    </location>
</feature>
<feature type="region of interest" description="Disordered" evidence="5">
    <location>
        <begin position="352"/>
        <end position="389"/>
    </location>
</feature>
<feature type="region of interest" description="Disordered" evidence="5">
    <location>
        <begin position="427"/>
        <end position="452"/>
    </location>
</feature>
<comment type="caution">
    <text evidence="8">The sequence shown here is derived from an EMBL/GenBank/DDBJ whole genome shotgun (WGS) entry which is preliminary data.</text>
</comment>
<dbReference type="SUPFAM" id="SSF57903">
    <property type="entry name" value="FYVE/PHD zinc finger"/>
    <property type="match status" value="1"/>
</dbReference>
<feature type="compositionally biased region" description="Polar residues" evidence="5">
    <location>
        <begin position="570"/>
        <end position="579"/>
    </location>
</feature>
<dbReference type="Pfam" id="PF00628">
    <property type="entry name" value="PHD"/>
    <property type="match status" value="1"/>
</dbReference>
<evidence type="ECO:0000259" key="6">
    <source>
        <dbReference type="PROSITE" id="PS50016"/>
    </source>
</evidence>
<dbReference type="InterPro" id="IPR001965">
    <property type="entry name" value="Znf_PHD"/>
</dbReference>
<feature type="compositionally biased region" description="Polar residues" evidence="5">
    <location>
        <begin position="21"/>
        <end position="43"/>
    </location>
</feature>
<dbReference type="PROSITE" id="PS50089">
    <property type="entry name" value="ZF_RING_2"/>
    <property type="match status" value="1"/>
</dbReference>
<evidence type="ECO:0000313" key="9">
    <source>
        <dbReference type="Proteomes" id="UP000195402"/>
    </source>
</evidence>
<sequence>MENDSDQKEFVMTEQPSLTFDFDISSSPNKRLNTLTQSPTFTSKGKEKIEEDENQEEVEEEAMDSDSDNKICGICFSEDGKAIRGSIDSCNHYFCFVCIMEWAKVESRCPMCKQRFNTIIRPPKDGVFLHERVVNIPIRDQVWHPLGNMTSGPSDPYAQVNCSECHSSVDENLLLLCDLCDSAAHTYCIGLEAVPEGDWYCQDCTVSRDNHSNTQLDTDFYDHDSPSSDTTWVAGASVSISEIVKESYLPEVDRPPGGTSLHSNQLSPPAVPKRKISSRTRVTKPIVRNIRRCSDVKSKPSPPAVPVRGISIGPKVTDPSVRTLRRCRDVQSHIQAFREGWNALRSGSLGFSSNLSDSGSKNSKKPNSRAVVHEKESQPQSSSCLQNTTRENIAGDTLYKKIYDTDRAWKMLDIANSVKRAREGNNTTHQVSNNLSGTRNKPREATVTSSNVSTSKIKLFQQKDRGGFLSEKNCRCHSSGTAQINPKFQTIEKEKLSMHAMKESLNFHKGHPSTTHPSGYCKFASPKQVQRLVQVDAHHENGEKFPMQGRGTSSDVINGRVGIASSVSLGESSLGTSEPSYRRSEYRASSGCKAEPSKGKVGSEKSSANVMARKDNDAKSEVQSLVKLNLKLLSKDKQLGVTGFKEVARLATHTILAACGLEHSKSSVRPFPHSVCRHNDQNHQLRMSNLMPSSCRECFYVFVKDVVSSILTEKVTLATSNS</sequence>
<dbReference type="OrthoDB" id="365379at2759"/>
<dbReference type="InterPro" id="IPR019787">
    <property type="entry name" value="Znf_PHD-finger"/>
</dbReference>
<dbReference type="SUPFAM" id="SSF57850">
    <property type="entry name" value="RING/U-box"/>
    <property type="match status" value="1"/>
</dbReference>
<dbReference type="SMART" id="SM00184">
    <property type="entry name" value="RING"/>
    <property type="match status" value="1"/>
</dbReference>
<name>A0A200R2D6_MACCD</name>
<dbReference type="PANTHER" id="PTHR47177">
    <property type="entry name" value="F18C1.6 PROTEIN"/>
    <property type="match status" value="1"/>
</dbReference>
<evidence type="ECO:0000256" key="4">
    <source>
        <dbReference type="PROSITE-ProRule" id="PRU00175"/>
    </source>
</evidence>
<keyword evidence="3" id="KW-0862">Zinc</keyword>
<feature type="region of interest" description="Disordered" evidence="5">
    <location>
        <begin position="21"/>
        <end position="63"/>
    </location>
</feature>
<dbReference type="Gene3D" id="3.30.40.10">
    <property type="entry name" value="Zinc/RING finger domain, C3HC4 (zinc finger)"/>
    <property type="match status" value="2"/>
</dbReference>
<evidence type="ECO:0000256" key="3">
    <source>
        <dbReference type="ARBA" id="ARBA00022833"/>
    </source>
</evidence>
<gene>
    <name evidence="8" type="ORF">BVC80_9049g15</name>
</gene>
<feature type="compositionally biased region" description="Polar residues" evidence="5">
    <location>
        <begin position="378"/>
        <end position="389"/>
    </location>
</feature>
<dbReference type="PROSITE" id="PS00518">
    <property type="entry name" value="ZF_RING_1"/>
    <property type="match status" value="1"/>
</dbReference>
<keyword evidence="2 4" id="KW-0863">Zinc-finger</keyword>
<feature type="domain" description="RING-type" evidence="7">
    <location>
        <begin position="72"/>
        <end position="113"/>
    </location>
</feature>
<feature type="domain" description="PHD-type" evidence="6">
    <location>
        <begin position="159"/>
        <end position="207"/>
    </location>
</feature>
<dbReference type="PROSITE" id="PS50016">
    <property type="entry name" value="ZF_PHD_2"/>
    <property type="match status" value="1"/>
</dbReference>
<proteinExistence type="predicted"/>
<evidence type="ECO:0000256" key="2">
    <source>
        <dbReference type="ARBA" id="ARBA00022771"/>
    </source>
</evidence>
<organism evidence="8 9">
    <name type="scientific">Macleaya cordata</name>
    <name type="common">Five-seeded plume-poppy</name>
    <name type="synonym">Bocconia cordata</name>
    <dbReference type="NCBI Taxonomy" id="56857"/>
    <lineage>
        <taxon>Eukaryota</taxon>
        <taxon>Viridiplantae</taxon>
        <taxon>Streptophyta</taxon>
        <taxon>Embryophyta</taxon>
        <taxon>Tracheophyta</taxon>
        <taxon>Spermatophyta</taxon>
        <taxon>Magnoliopsida</taxon>
        <taxon>Ranunculales</taxon>
        <taxon>Papaveraceae</taxon>
        <taxon>Papaveroideae</taxon>
        <taxon>Macleaya</taxon>
    </lineage>
</organism>
<dbReference type="InterPro" id="IPR017907">
    <property type="entry name" value="Znf_RING_CS"/>
</dbReference>
<dbReference type="OMA" id="KHESRCP"/>
<dbReference type="InParanoid" id="A0A200R2D6"/>
<keyword evidence="1" id="KW-0479">Metal-binding</keyword>
<dbReference type="Pfam" id="PF13639">
    <property type="entry name" value="zf-RING_2"/>
    <property type="match status" value="1"/>
</dbReference>
<feature type="region of interest" description="Disordered" evidence="5">
    <location>
        <begin position="252"/>
        <end position="278"/>
    </location>
</feature>
<dbReference type="GO" id="GO:0008270">
    <property type="term" value="F:zinc ion binding"/>
    <property type="evidence" value="ECO:0007669"/>
    <property type="project" value="UniProtKB-KW"/>
</dbReference>
<dbReference type="PANTHER" id="PTHR47177:SF4">
    <property type="entry name" value="OS06G0283200 PROTEIN"/>
    <property type="match status" value="1"/>
</dbReference>
<dbReference type="Proteomes" id="UP000195402">
    <property type="component" value="Unassembled WGS sequence"/>
</dbReference>
<reference evidence="8 9" key="1">
    <citation type="journal article" date="2017" name="Mol. Plant">
        <title>The Genome of Medicinal Plant Macleaya cordata Provides New Insights into Benzylisoquinoline Alkaloids Metabolism.</title>
        <authorList>
            <person name="Liu X."/>
            <person name="Liu Y."/>
            <person name="Huang P."/>
            <person name="Ma Y."/>
            <person name="Qing Z."/>
            <person name="Tang Q."/>
            <person name="Cao H."/>
            <person name="Cheng P."/>
            <person name="Zheng Y."/>
            <person name="Yuan Z."/>
            <person name="Zhou Y."/>
            <person name="Liu J."/>
            <person name="Tang Z."/>
            <person name="Zhuo Y."/>
            <person name="Zhang Y."/>
            <person name="Yu L."/>
            <person name="Huang J."/>
            <person name="Yang P."/>
            <person name="Peng Q."/>
            <person name="Zhang J."/>
            <person name="Jiang W."/>
            <person name="Zhang Z."/>
            <person name="Lin K."/>
            <person name="Ro D.K."/>
            <person name="Chen X."/>
            <person name="Xiong X."/>
            <person name="Shang Y."/>
            <person name="Huang S."/>
            <person name="Zeng J."/>
        </authorList>
    </citation>
    <scope>NUCLEOTIDE SEQUENCE [LARGE SCALE GENOMIC DNA]</scope>
    <source>
        <strain evidence="9">cv. BLH2017</strain>
        <tissue evidence="8">Root</tissue>
    </source>
</reference>
<dbReference type="InterPro" id="IPR001841">
    <property type="entry name" value="Znf_RING"/>
</dbReference>
<dbReference type="CDD" id="cd16574">
    <property type="entry name" value="RING-HC_Topors"/>
    <property type="match status" value="1"/>
</dbReference>
<dbReference type="STRING" id="56857.A0A200R2D6"/>
<dbReference type="SMART" id="SM00249">
    <property type="entry name" value="PHD"/>
    <property type="match status" value="1"/>
</dbReference>
<dbReference type="InterPro" id="IPR013083">
    <property type="entry name" value="Znf_RING/FYVE/PHD"/>
</dbReference>
<keyword evidence="9" id="KW-1185">Reference proteome</keyword>
<protein>
    <submittedName>
        <fullName evidence="8">Zinc finger protein</fullName>
    </submittedName>
</protein>
<dbReference type="InterPro" id="IPR011011">
    <property type="entry name" value="Znf_FYVE_PHD"/>
</dbReference>
<feature type="compositionally biased region" description="Low complexity" evidence="5">
    <location>
        <begin position="352"/>
        <end position="361"/>
    </location>
</feature>
<evidence type="ECO:0000256" key="1">
    <source>
        <dbReference type="ARBA" id="ARBA00022723"/>
    </source>
</evidence>